<dbReference type="Pfam" id="PF04014">
    <property type="entry name" value="MazE_antitoxin"/>
    <property type="match status" value="1"/>
</dbReference>
<gene>
    <name evidence="2" type="ORF">AMD02_06370</name>
</gene>
<dbReference type="AlphaFoldDB" id="A0A0M0KI50"/>
<dbReference type="InterPro" id="IPR037914">
    <property type="entry name" value="SpoVT-AbrB_sf"/>
</dbReference>
<reference evidence="2" key="1">
    <citation type="submission" date="2015-08" db="EMBL/GenBank/DDBJ databases">
        <title>Complete DNA Sequence of Pseudomonas syringae pv. actinidiae, the Causal Agent of Kiwifruit Canker Disease.</title>
        <authorList>
            <person name="Rikkerink E.H.A."/>
            <person name="Fineran P.C."/>
        </authorList>
    </citation>
    <scope>NUCLEOTIDE SEQUENCE</scope>
    <source>
        <strain evidence="2">DSM 13666</strain>
    </source>
</reference>
<dbReference type="GO" id="GO:0003677">
    <property type="term" value="F:DNA binding"/>
    <property type="evidence" value="ECO:0007669"/>
    <property type="project" value="InterPro"/>
</dbReference>
<dbReference type="PANTHER" id="PTHR36432:SF4">
    <property type="entry name" value="TRANSITION STATE REGULATOR ABH-RELATED"/>
    <property type="match status" value="1"/>
</dbReference>
<evidence type="ECO:0000259" key="1">
    <source>
        <dbReference type="SMART" id="SM00966"/>
    </source>
</evidence>
<sequence>MKAAGVVRKIDDLGRLVIPKEIRKVNGWEAGTPMEFFVSNDGMVVREFVAFDEEKEAIKEGLVYAIDHTDNPAVKEMLERALVHLKNN</sequence>
<protein>
    <recommendedName>
        <fullName evidence="1">SpoVT-AbrB domain-containing protein</fullName>
    </recommendedName>
</protein>
<dbReference type="PATRIC" id="fig|136160.3.peg.1576"/>
<dbReference type="InterPro" id="IPR052731">
    <property type="entry name" value="B_subtilis_Trans_State_Reg"/>
</dbReference>
<dbReference type="InterPro" id="IPR007159">
    <property type="entry name" value="SpoVT-AbrB_dom"/>
</dbReference>
<dbReference type="EMBL" id="LILD01000001">
    <property type="protein sequence ID" value="KOO38520.1"/>
    <property type="molecule type" value="Genomic_DNA"/>
</dbReference>
<dbReference type="SUPFAM" id="SSF89447">
    <property type="entry name" value="AbrB/MazE/MraZ-like"/>
    <property type="match status" value="1"/>
</dbReference>
<dbReference type="Gene3D" id="2.10.260.10">
    <property type="match status" value="1"/>
</dbReference>
<name>A0A0M0KI50_ALKHA</name>
<feature type="domain" description="SpoVT-AbrB" evidence="1">
    <location>
        <begin position="8"/>
        <end position="53"/>
    </location>
</feature>
<organism evidence="2">
    <name type="scientific">Halalkalibacterium halodurans</name>
    <name type="common">Bacillus halodurans</name>
    <dbReference type="NCBI Taxonomy" id="86665"/>
    <lineage>
        <taxon>Bacteria</taxon>
        <taxon>Bacillati</taxon>
        <taxon>Bacillota</taxon>
        <taxon>Bacilli</taxon>
        <taxon>Bacillales</taxon>
        <taxon>Bacillaceae</taxon>
        <taxon>Halalkalibacterium (ex Joshi et al. 2022)</taxon>
    </lineage>
</organism>
<accession>A0A0M0KI50</accession>
<proteinExistence type="predicted"/>
<dbReference type="SMART" id="SM00966">
    <property type="entry name" value="SpoVT_AbrB"/>
    <property type="match status" value="1"/>
</dbReference>
<dbReference type="NCBIfam" id="TIGR01439">
    <property type="entry name" value="lp_hng_hel_AbrB"/>
    <property type="match status" value="1"/>
</dbReference>
<evidence type="ECO:0000313" key="2">
    <source>
        <dbReference type="EMBL" id="KOO38520.1"/>
    </source>
</evidence>
<comment type="caution">
    <text evidence="2">The sequence shown here is derived from an EMBL/GenBank/DDBJ whole genome shotgun (WGS) entry which is preliminary data.</text>
</comment>
<dbReference type="RefSeq" id="WP_053430792.1">
    <property type="nucleotide sequence ID" value="NZ_LILD02000041.1"/>
</dbReference>
<dbReference type="PANTHER" id="PTHR36432">
    <property type="match status" value="1"/>
</dbReference>